<evidence type="ECO:0000256" key="2">
    <source>
        <dbReference type="ARBA" id="ARBA00004496"/>
    </source>
</evidence>
<feature type="transmembrane region" description="Helical" evidence="12">
    <location>
        <begin position="12"/>
        <end position="32"/>
    </location>
</feature>
<dbReference type="GO" id="GO:0043161">
    <property type="term" value="P:proteasome-mediated ubiquitin-dependent protein catabolic process"/>
    <property type="evidence" value="ECO:0007669"/>
    <property type="project" value="InterPro"/>
</dbReference>
<dbReference type="GO" id="GO:0070628">
    <property type="term" value="F:proteasome binding"/>
    <property type="evidence" value="ECO:0007669"/>
    <property type="project" value="InterPro"/>
</dbReference>
<proteinExistence type="inferred from homology"/>
<feature type="domain" description="PI31 proteasome regulator C-terminal" evidence="13">
    <location>
        <begin position="272"/>
        <end position="355"/>
    </location>
</feature>
<name>A0A2N1JGX2_9BASI</name>
<keyword evidence="5" id="KW-0963">Cytoplasm</keyword>
<dbReference type="InterPro" id="IPR013886">
    <property type="entry name" value="PI31_Prot_C"/>
</dbReference>
<feature type="transmembrane region" description="Helical" evidence="12">
    <location>
        <begin position="77"/>
        <end position="95"/>
    </location>
</feature>
<keyword evidence="8" id="KW-0647">Proteasome</keyword>
<evidence type="ECO:0000259" key="13">
    <source>
        <dbReference type="Pfam" id="PF08577"/>
    </source>
</evidence>
<feature type="compositionally biased region" description="Gly residues" evidence="11">
    <location>
        <begin position="371"/>
        <end position="386"/>
    </location>
</feature>
<evidence type="ECO:0000256" key="3">
    <source>
        <dbReference type="ARBA" id="ARBA00006405"/>
    </source>
</evidence>
<feature type="compositionally biased region" description="Pro residues" evidence="11">
    <location>
        <begin position="245"/>
        <end position="257"/>
    </location>
</feature>
<keyword evidence="12" id="KW-0472">Membrane</keyword>
<dbReference type="PANTHER" id="PTHR13266:SF1">
    <property type="entry name" value="PROTEASOME INHIBITOR PI31 SUBUNIT"/>
    <property type="match status" value="1"/>
</dbReference>
<dbReference type="Pfam" id="PF11566">
    <property type="entry name" value="PI31_Prot_N"/>
    <property type="match status" value="1"/>
</dbReference>
<dbReference type="Proteomes" id="UP000232875">
    <property type="component" value="Unassembled WGS sequence"/>
</dbReference>
<dbReference type="Pfam" id="PF08577">
    <property type="entry name" value="PI31_Prot_C"/>
    <property type="match status" value="1"/>
</dbReference>
<gene>
    <name evidence="15" type="ORF">MVES_000287</name>
</gene>
<keyword evidence="16" id="KW-1185">Reference proteome</keyword>
<reference evidence="15 16" key="1">
    <citation type="submission" date="2017-10" db="EMBL/GenBank/DDBJ databases">
        <title>A novel species of cold-tolerant Malassezia isolated from bats.</title>
        <authorList>
            <person name="Lorch J.M."/>
            <person name="Palmer J.M."/>
            <person name="Vanderwolf K.J."/>
            <person name="Schmidt K.Z."/>
            <person name="Verant M.L."/>
            <person name="Weller T.J."/>
            <person name="Blehert D.S."/>
        </authorList>
    </citation>
    <scope>NUCLEOTIDE SEQUENCE [LARGE SCALE GENOMIC DNA]</scope>
    <source>
        <strain evidence="15 16">NWHC:44797-103</strain>
    </source>
</reference>
<keyword evidence="9" id="KW-0007">Acetylation</keyword>
<feature type="region of interest" description="Disordered" evidence="11">
    <location>
        <begin position="241"/>
        <end position="300"/>
    </location>
</feature>
<dbReference type="GO" id="GO:0005783">
    <property type="term" value="C:endoplasmic reticulum"/>
    <property type="evidence" value="ECO:0007669"/>
    <property type="project" value="UniProtKB-SubCell"/>
</dbReference>
<dbReference type="GO" id="GO:0000502">
    <property type="term" value="C:proteasome complex"/>
    <property type="evidence" value="ECO:0007669"/>
    <property type="project" value="UniProtKB-KW"/>
</dbReference>
<dbReference type="GO" id="GO:0004866">
    <property type="term" value="F:endopeptidase inhibitor activity"/>
    <property type="evidence" value="ECO:0007669"/>
    <property type="project" value="InterPro"/>
</dbReference>
<evidence type="ECO:0000256" key="5">
    <source>
        <dbReference type="ARBA" id="ARBA00022490"/>
    </source>
</evidence>
<keyword evidence="12" id="KW-1133">Transmembrane helix</keyword>
<dbReference type="InterPro" id="IPR021625">
    <property type="entry name" value="PI31_Prot_N"/>
</dbReference>
<sequence length="386" mass="40968">MTTVQLSLFNLFWLVHVIIELPMGLIGFFAPFEIPLHGITPTAALPIRLLACFLIASSVACVLVAGLPDYLPGKRAFAIQIMLFHALVGLVFLHLDPAVLRATLPPQVIAFVPVLARAPLPKLVAILHGLISLLGATHIPSQSDAVSAVYAMGGAFLHMSVVQMAQHCVVLGTRIEGDTQQPHCVSLEITLDDYIQPAHVPLDPGGDWLASASRAFVSRARLTQVLDLFTTHILEPLVQQRPLPDATPPQQRPPQPMPVSTARPQTQPIQALNPLRIGDADRDPLAANGDSGPLLGASPSFPGRAPARGDGMLMGPDHPIFHDRLRGPPLGPWGGDGFLPPGAVPPGARFDPVAPAQRPTGNPDWDELRPPGGGGPAFGGFGQMFS</sequence>
<protein>
    <submittedName>
        <fullName evidence="15">Uncharacterized protein</fullName>
    </submittedName>
</protein>
<dbReference type="STRING" id="2020962.A0A2N1JGX2"/>
<evidence type="ECO:0000313" key="15">
    <source>
        <dbReference type="EMBL" id="PKI85794.1"/>
    </source>
</evidence>
<evidence type="ECO:0000256" key="7">
    <source>
        <dbReference type="ARBA" id="ARBA00022824"/>
    </source>
</evidence>
<dbReference type="InterPro" id="IPR045128">
    <property type="entry name" value="PI31-like"/>
</dbReference>
<evidence type="ECO:0000256" key="11">
    <source>
        <dbReference type="SAM" id="MobiDB-lite"/>
    </source>
</evidence>
<keyword evidence="12" id="KW-0812">Transmembrane</keyword>
<dbReference type="AlphaFoldDB" id="A0A2N1JGX2"/>
<organism evidence="15 16">
    <name type="scientific">Malassezia vespertilionis</name>
    <dbReference type="NCBI Taxonomy" id="2020962"/>
    <lineage>
        <taxon>Eukaryota</taxon>
        <taxon>Fungi</taxon>
        <taxon>Dikarya</taxon>
        <taxon>Basidiomycota</taxon>
        <taxon>Ustilaginomycotina</taxon>
        <taxon>Malasseziomycetes</taxon>
        <taxon>Malasseziales</taxon>
        <taxon>Malasseziaceae</taxon>
        <taxon>Malassezia</taxon>
    </lineage>
</organism>
<evidence type="ECO:0000256" key="12">
    <source>
        <dbReference type="SAM" id="Phobius"/>
    </source>
</evidence>
<comment type="similarity">
    <text evidence="3">Belongs to the proteasome inhibitor PI31 family.</text>
</comment>
<evidence type="ECO:0000256" key="1">
    <source>
        <dbReference type="ARBA" id="ARBA00004240"/>
    </source>
</evidence>
<keyword evidence="7" id="KW-0256">Endoplasmic reticulum</keyword>
<dbReference type="OrthoDB" id="2550823at2759"/>
<evidence type="ECO:0000256" key="4">
    <source>
        <dbReference type="ARBA" id="ARBA00022481"/>
    </source>
</evidence>
<evidence type="ECO:0000256" key="6">
    <source>
        <dbReference type="ARBA" id="ARBA00022553"/>
    </source>
</evidence>
<accession>A0A2N1JGX2</accession>
<keyword evidence="6" id="KW-0597">Phosphoprotein</keyword>
<evidence type="ECO:0000256" key="9">
    <source>
        <dbReference type="ARBA" id="ARBA00022990"/>
    </source>
</evidence>
<evidence type="ECO:0000259" key="14">
    <source>
        <dbReference type="Pfam" id="PF11566"/>
    </source>
</evidence>
<evidence type="ECO:0000313" key="16">
    <source>
        <dbReference type="Proteomes" id="UP000232875"/>
    </source>
</evidence>
<keyword evidence="4" id="KW-0488">Methylation</keyword>
<feature type="transmembrane region" description="Helical" evidence="12">
    <location>
        <begin position="44"/>
        <end position="65"/>
    </location>
</feature>
<evidence type="ECO:0000256" key="8">
    <source>
        <dbReference type="ARBA" id="ARBA00022942"/>
    </source>
</evidence>
<comment type="function">
    <text evidence="10">Plays an important role in control of proteasome function. Inhibits the hydrolysis of protein and peptide substrates by the 20S proteasome. Also inhibits the activation of the proteasome by the proteasome regulatory proteins PA700 and PA28.</text>
</comment>
<feature type="domain" description="PI31 proteasome regulator N-terminal" evidence="14">
    <location>
        <begin position="159"/>
        <end position="240"/>
    </location>
</feature>
<dbReference type="EMBL" id="KZ454987">
    <property type="protein sequence ID" value="PKI85794.1"/>
    <property type="molecule type" value="Genomic_DNA"/>
</dbReference>
<evidence type="ECO:0000256" key="10">
    <source>
        <dbReference type="ARBA" id="ARBA00024805"/>
    </source>
</evidence>
<comment type="subcellular location">
    <subcellularLocation>
        <location evidence="2">Cytoplasm</location>
    </subcellularLocation>
    <subcellularLocation>
        <location evidence="1">Endoplasmic reticulum</location>
    </subcellularLocation>
</comment>
<feature type="region of interest" description="Disordered" evidence="11">
    <location>
        <begin position="343"/>
        <end position="386"/>
    </location>
</feature>
<dbReference type="PANTHER" id="PTHR13266">
    <property type="entry name" value="PROTEASOME INHIBITOR"/>
    <property type="match status" value="1"/>
</dbReference>